<organism evidence="1 2">
    <name type="scientific">Aquariibacter albus</name>
    <dbReference type="NCBI Taxonomy" id="2759899"/>
    <lineage>
        <taxon>Bacteria</taxon>
        <taxon>Pseudomonadati</taxon>
        <taxon>Pseudomonadota</taxon>
        <taxon>Betaproteobacteria</taxon>
        <taxon>Burkholderiales</taxon>
        <taxon>Sphaerotilaceae</taxon>
        <taxon>Aquariibacter</taxon>
    </lineage>
</organism>
<evidence type="ECO:0000313" key="1">
    <source>
        <dbReference type="EMBL" id="MBB1163094.1"/>
    </source>
</evidence>
<comment type="caution">
    <text evidence="1">The sequence shown here is derived from an EMBL/GenBank/DDBJ whole genome shotgun (WGS) entry which is preliminary data.</text>
</comment>
<reference evidence="1 2" key="1">
    <citation type="submission" date="2020-08" db="EMBL/GenBank/DDBJ databases">
        <title>Aquariorum lacteus gen. nov., sp. nov., a new member of the family Comamonadaceae, isolated from freshwater aquarium.</title>
        <authorList>
            <person name="Chun S.-J."/>
        </authorList>
    </citation>
    <scope>NUCLEOTIDE SEQUENCE [LARGE SCALE GENOMIC DNA]</scope>
    <source>
        <strain evidence="1 2">SJAQ100</strain>
    </source>
</reference>
<dbReference type="InterPro" id="IPR023846">
    <property type="entry name" value="CHP04042_MSMEG0570"/>
</dbReference>
<accession>A0A839HWB9</accession>
<dbReference type="Proteomes" id="UP000586093">
    <property type="component" value="Unassembled WGS sequence"/>
</dbReference>
<gene>
    <name evidence="1" type="ORF">H4F90_14065</name>
</gene>
<name>A0A839HWB9_9BURK</name>
<sequence>MPAMTYQLRWPDQTVMPCYSPSLIVRERLRPGPMRLDAFLVEIRDCMQIASERVRAKYGFACSAAAEQLAQIEATATRFAPESRIELLPFDPA</sequence>
<dbReference type="NCBIfam" id="TIGR04042">
    <property type="entry name" value="MSMEG_0570_fam"/>
    <property type="match status" value="1"/>
</dbReference>
<dbReference type="EMBL" id="JACIVI010000006">
    <property type="protein sequence ID" value="MBB1163094.1"/>
    <property type="molecule type" value="Genomic_DNA"/>
</dbReference>
<evidence type="ECO:0000313" key="2">
    <source>
        <dbReference type="Proteomes" id="UP000586093"/>
    </source>
</evidence>
<dbReference type="AlphaFoldDB" id="A0A839HWB9"/>
<keyword evidence="2" id="KW-1185">Reference proteome</keyword>
<proteinExistence type="predicted"/>
<dbReference type="RefSeq" id="WP_182665678.1">
    <property type="nucleotide sequence ID" value="NZ_JACIVI010000006.1"/>
</dbReference>
<protein>
    <submittedName>
        <fullName evidence="1">MSMEG_0570 family nitrogen starvation response protein</fullName>
    </submittedName>
</protein>